<evidence type="ECO:0000313" key="1">
    <source>
        <dbReference type="EMBL" id="CAB4692988.1"/>
    </source>
</evidence>
<protein>
    <submittedName>
        <fullName evidence="1">Unannotated protein</fullName>
    </submittedName>
</protein>
<sequence>MNFDVDRTDFRHTRSLATEPPTELADGQVLLELESFAITANNISYAASGDMLDYWGFFPTDAPWGRIPVMGIGRITRSANPDIEVGGRYFGFFPMSDFHVVTASPSTDGFVDRGEHRAKHASTYRNFNLVGNDPAYDPDTEGQYLIARGLFITSYLADDFLGEQEFFGATTALVTSASSRTSIALAHRLKARGGVHVVGLTSGRNIEFVRTVGLYDTVIAYEDIETLDGSEPAVMVDMAGNADVITRVHNHFGDQLKYSCRVGATHWDAGGALGDLPGATPTFFFAPSQMKKRSNEWGREVFETTVGTALADFLDHSRAWMVIERSSGIEALEAVYRATLEGDTSPEKGQIVSLSAATA</sequence>
<dbReference type="EMBL" id="CAEZXM010000142">
    <property type="protein sequence ID" value="CAB4692988.1"/>
    <property type="molecule type" value="Genomic_DNA"/>
</dbReference>
<name>A0A6J6P8V3_9ZZZZ</name>
<accession>A0A6J6P8V3</accession>
<dbReference type="Pfam" id="PF11017">
    <property type="entry name" value="DUF2855"/>
    <property type="match status" value="1"/>
</dbReference>
<organism evidence="1">
    <name type="scientific">freshwater metagenome</name>
    <dbReference type="NCBI Taxonomy" id="449393"/>
    <lineage>
        <taxon>unclassified sequences</taxon>
        <taxon>metagenomes</taxon>
        <taxon>ecological metagenomes</taxon>
    </lineage>
</organism>
<dbReference type="AlphaFoldDB" id="A0A6J6P8V3"/>
<reference evidence="1" key="1">
    <citation type="submission" date="2020-05" db="EMBL/GenBank/DDBJ databases">
        <authorList>
            <person name="Chiriac C."/>
            <person name="Salcher M."/>
            <person name="Ghai R."/>
            <person name="Kavagutti S V."/>
        </authorList>
    </citation>
    <scope>NUCLEOTIDE SEQUENCE</scope>
</reference>
<gene>
    <name evidence="1" type="ORF">UFOPK2366_00860</name>
</gene>
<proteinExistence type="predicted"/>
<dbReference type="InterPro" id="IPR021276">
    <property type="entry name" value="DUF2855"/>
</dbReference>